<feature type="transmembrane region" description="Helical" evidence="7">
    <location>
        <begin position="199"/>
        <end position="217"/>
    </location>
</feature>
<feature type="transmembrane region" description="Helical" evidence="7">
    <location>
        <begin position="78"/>
        <end position="101"/>
    </location>
</feature>
<protein>
    <recommendedName>
        <fullName evidence="7">Phosphate transporter</fullName>
    </recommendedName>
</protein>
<dbReference type="Proteomes" id="UP000011083">
    <property type="component" value="Unassembled WGS sequence"/>
</dbReference>
<keyword evidence="4 7" id="KW-0812">Transmembrane</keyword>
<dbReference type="GeneID" id="14920514"/>
<dbReference type="VEuPathDB" id="AmoebaDB:ACA1_199710"/>
<gene>
    <name evidence="9" type="ORF">ACA1_199710</name>
</gene>
<evidence type="ECO:0000256" key="1">
    <source>
        <dbReference type="ARBA" id="ARBA00004141"/>
    </source>
</evidence>
<dbReference type="GO" id="GO:0005315">
    <property type="term" value="F:phosphate transmembrane transporter activity"/>
    <property type="evidence" value="ECO:0007669"/>
    <property type="project" value="InterPro"/>
</dbReference>
<dbReference type="RefSeq" id="XP_004341779.1">
    <property type="nucleotide sequence ID" value="XM_004341731.1"/>
</dbReference>
<proteinExistence type="inferred from homology"/>
<feature type="transmembrane region" description="Helical" evidence="7">
    <location>
        <begin position="498"/>
        <end position="516"/>
    </location>
</feature>
<name>L8H377_ACACF</name>
<feature type="compositionally biased region" description="Acidic residues" evidence="8">
    <location>
        <begin position="405"/>
        <end position="422"/>
    </location>
</feature>
<evidence type="ECO:0000256" key="4">
    <source>
        <dbReference type="ARBA" id="ARBA00022692"/>
    </source>
</evidence>
<evidence type="ECO:0000256" key="6">
    <source>
        <dbReference type="ARBA" id="ARBA00023136"/>
    </source>
</evidence>
<dbReference type="GO" id="GO:0035435">
    <property type="term" value="P:phosphate ion transmembrane transport"/>
    <property type="evidence" value="ECO:0007669"/>
    <property type="project" value="TreeGrafter"/>
</dbReference>
<evidence type="ECO:0000313" key="10">
    <source>
        <dbReference type="Proteomes" id="UP000011083"/>
    </source>
</evidence>
<dbReference type="GO" id="GO:0016020">
    <property type="term" value="C:membrane"/>
    <property type="evidence" value="ECO:0007669"/>
    <property type="project" value="UniProtKB-SubCell"/>
</dbReference>
<keyword evidence="3 7" id="KW-0592">Phosphate transport</keyword>
<dbReference type="PANTHER" id="PTHR11101:SF80">
    <property type="entry name" value="PHOSPHATE TRANSPORTER"/>
    <property type="match status" value="1"/>
</dbReference>
<dbReference type="STRING" id="1257118.L8H377"/>
<evidence type="ECO:0000256" key="8">
    <source>
        <dbReference type="SAM" id="MobiDB-lite"/>
    </source>
</evidence>
<dbReference type="OrthoDB" id="260807at2759"/>
<comment type="function">
    <text evidence="7">Sodium-phosphate symporter.</text>
</comment>
<reference evidence="9 10" key="1">
    <citation type="journal article" date="2013" name="Genome Biol.">
        <title>Genome of Acanthamoeba castellanii highlights extensive lateral gene transfer and early evolution of tyrosine kinase signaling.</title>
        <authorList>
            <person name="Clarke M."/>
            <person name="Lohan A.J."/>
            <person name="Liu B."/>
            <person name="Lagkouvardos I."/>
            <person name="Roy S."/>
            <person name="Zafar N."/>
            <person name="Bertelli C."/>
            <person name="Schilde C."/>
            <person name="Kianianmomeni A."/>
            <person name="Burglin T.R."/>
            <person name="Frech C."/>
            <person name="Turcotte B."/>
            <person name="Kopec K.O."/>
            <person name="Synnott J.M."/>
            <person name="Choo C."/>
            <person name="Paponov I."/>
            <person name="Finkler A."/>
            <person name="Soon Heng Tan C."/>
            <person name="Hutchins A.P."/>
            <person name="Weinmeier T."/>
            <person name="Rattei T."/>
            <person name="Chu J.S."/>
            <person name="Gimenez G."/>
            <person name="Irimia M."/>
            <person name="Rigden D.J."/>
            <person name="Fitzpatrick D.A."/>
            <person name="Lorenzo-Morales J."/>
            <person name="Bateman A."/>
            <person name="Chiu C.H."/>
            <person name="Tang P."/>
            <person name="Hegemann P."/>
            <person name="Fromm H."/>
            <person name="Raoult D."/>
            <person name="Greub G."/>
            <person name="Miranda-Saavedra D."/>
            <person name="Chen N."/>
            <person name="Nash P."/>
            <person name="Ginger M.L."/>
            <person name="Horn M."/>
            <person name="Schaap P."/>
            <person name="Caler L."/>
            <person name="Loftus B."/>
        </authorList>
    </citation>
    <scope>NUCLEOTIDE SEQUENCE [LARGE SCALE GENOMIC DNA]</scope>
    <source>
        <strain evidence="9 10">Neff</strain>
    </source>
</reference>
<feature type="transmembrane region" description="Helical" evidence="7">
    <location>
        <begin position="38"/>
        <end position="58"/>
    </location>
</feature>
<organism evidence="9 10">
    <name type="scientific">Acanthamoeba castellanii (strain ATCC 30010 / Neff)</name>
    <dbReference type="NCBI Taxonomy" id="1257118"/>
    <lineage>
        <taxon>Eukaryota</taxon>
        <taxon>Amoebozoa</taxon>
        <taxon>Discosea</taxon>
        <taxon>Longamoebia</taxon>
        <taxon>Centramoebida</taxon>
        <taxon>Acanthamoebidae</taxon>
        <taxon>Acanthamoeba</taxon>
    </lineage>
</organism>
<evidence type="ECO:0000256" key="7">
    <source>
        <dbReference type="RuleBase" id="RU363058"/>
    </source>
</evidence>
<keyword evidence="10" id="KW-1185">Reference proteome</keyword>
<evidence type="ECO:0000256" key="5">
    <source>
        <dbReference type="ARBA" id="ARBA00022989"/>
    </source>
</evidence>
<evidence type="ECO:0000256" key="2">
    <source>
        <dbReference type="ARBA" id="ARBA00022448"/>
    </source>
</evidence>
<evidence type="ECO:0000313" key="9">
    <source>
        <dbReference type="EMBL" id="ELR19687.1"/>
    </source>
</evidence>
<comment type="subcellular location">
    <subcellularLocation>
        <location evidence="1 7">Membrane</location>
        <topology evidence="1 7">Multi-pass membrane protein</topology>
    </subcellularLocation>
</comment>
<comment type="similarity">
    <text evidence="7">Belongs to the inorganic phosphate transporter (PiT) (TC 2.A.20) family.</text>
</comment>
<keyword evidence="2 7" id="KW-0813">Transport</keyword>
<feature type="transmembrane region" description="Helical" evidence="7">
    <location>
        <begin position="229"/>
        <end position="258"/>
    </location>
</feature>
<feature type="region of interest" description="Disordered" evidence="8">
    <location>
        <begin position="345"/>
        <end position="369"/>
    </location>
</feature>
<feature type="region of interest" description="Disordered" evidence="8">
    <location>
        <begin position="405"/>
        <end position="424"/>
    </location>
</feature>
<dbReference type="InterPro" id="IPR001204">
    <property type="entry name" value="Phos_transporter"/>
</dbReference>
<keyword evidence="6 7" id="KW-0472">Membrane</keyword>
<dbReference type="PANTHER" id="PTHR11101">
    <property type="entry name" value="PHOSPHATE TRANSPORTER"/>
    <property type="match status" value="1"/>
</dbReference>
<evidence type="ECO:0000256" key="3">
    <source>
        <dbReference type="ARBA" id="ARBA00022592"/>
    </source>
</evidence>
<feature type="transmembrane region" description="Helical" evidence="7">
    <location>
        <begin position="522"/>
        <end position="540"/>
    </location>
</feature>
<accession>L8H377</accession>
<sequence>MSHLYSVAEPQAWGLGANDVATAFGPSVGSKALTLGQAIMLAFVVECAGAVITGRDVVDLYNKSGMVPGVFDGQPTELMLGMCSTLAGTLFCLAVSTSLGLPISTAHAIVGGIVGFTVMGKGMAGVDWRRVGRIMLSTVTSPLLEGPCSAAHQGLIGSTYRGAGAEDGCAAAAVSLVLFVVIRLCILRRENSLKHGFRALPFFYGLTVAFLAYFFVYKASPGLGWDKQYTPTVILGVCGAIGFGTLFVVWLLGVPLLWQWIDNKYDEQGELRKHYYNNNNNNKRKRTSFDEDAFEEIQASDEGLSRALIICCMRIPFFRDYVVSKFFEHKMALKAALTNVYNSPTSTRKHGYASDISDGEGLGSSDSDNDMMADRPDFFKKPMFMDQQQSMDLHTVPILDSTDDDMEELMGNESGEPVEDWEEGQRRKRNEELYAHSEGFDARTEDLFSFLQILSASVSGFAHGSIDISNASAPFVIILALFNDLENGGAGLIEQEPWILGVGAVAIFFGLSIWGYKIMESIGYNCTMAFSFLLFNEAHFQIAHIQRSTSQITPSRGFNVDFGSSVAAVVGSKFLLLHMNSTYCIVGSVFGVGLANGFKAINWRLLLRMWLVPHLSH</sequence>
<keyword evidence="5 7" id="KW-1133">Transmembrane helix</keyword>
<dbReference type="Pfam" id="PF01384">
    <property type="entry name" value="PHO4"/>
    <property type="match status" value="2"/>
</dbReference>
<feature type="transmembrane region" description="Helical" evidence="7">
    <location>
        <begin position="170"/>
        <end position="187"/>
    </location>
</feature>
<dbReference type="EMBL" id="KB007932">
    <property type="protein sequence ID" value="ELR19687.1"/>
    <property type="molecule type" value="Genomic_DNA"/>
</dbReference>
<dbReference type="KEGG" id="acan:ACA1_199710"/>
<dbReference type="AlphaFoldDB" id="L8H377"/>
<dbReference type="OMA" id="AGFWFFG"/>